<feature type="compositionally biased region" description="Low complexity" evidence="1">
    <location>
        <begin position="12"/>
        <end position="21"/>
    </location>
</feature>
<dbReference type="RefSeq" id="WP_004097558.1">
    <property type="nucleotide sequence ID" value="NZ_AFGF01000164.1"/>
</dbReference>
<gene>
    <name evidence="2" type="ORF">ALO_16207</name>
</gene>
<evidence type="ECO:0000313" key="3">
    <source>
        <dbReference type="Proteomes" id="UP000003240"/>
    </source>
</evidence>
<keyword evidence="3" id="KW-1185">Reference proteome</keyword>
<accession>F7NMB4</accession>
<feature type="non-terminal residue" evidence="2">
    <location>
        <position position="1"/>
    </location>
</feature>
<dbReference type="eggNOG" id="COG3409">
    <property type="taxonomic scope" value="Bacteria"/>
</dbReference>
<proteinExistence type="predicted"/>
<organism evidence="2 3">
    <name type="scientific">Acetonema longum DSM 6540</name>
    <dbReference type="NCBI Taxonomy" id="1009370"/>
    <lineage>
        <taxon>Bacteria</taxon>
        <taxon>Bacillati</taxon>
        <taxon>Bacillota</taxon>
        <taxon>Negativicutes</taxon>
        <taxon>Acetonemataceae</taxon>
        <taxon>Acetonema</taxon>
    </lineage>
</organism>
<protein>
    <submittedName>
        <fullName evidence="2">Uncharacterized protein</fullName>
    </submittedName>
</protein>
<dbReference type="Gene3D" id="3.90.1720.10">
    <property type="entry name" value="endopeptidase domain like (from Nostoc punctiforme)"/>
    <property type="match status" value="1"/>
</dbReference>
<reference evidence="2 3" key="1">
    <citation type="journal article" date="2011" name="EMBO J.">
        <title>Structural diversity of bacterial flagellar motors.</title>
        <authorList>
            <person name="Chen S."/>
            <person name="Beeby M."/>
            <person name="Murphy G.E."/>
            <person name="Leadbetter J.R."/>
            <person name="Hendrixson D.R."/>
            <person name="Briegel A."/>
            <person name="Li Z."/>
            <person name="Shi J."/>
            <person name="Tocheva E.I."/>
            <person name="Muller A."/>
            <person name="Dobro M.J."/>
            <person name="Jensen G.J."/>
        </authorList>
    </citation>
    <scope>NUCLEOTIDE SEQUENCE [LARGE SCALE GENOMIC DNA]</scope>
    <source>
        <strain evidence="2 3">DSM 6540</strain>
    </source>
</reference>
<sequence>TVAEMQSPLETPQVPQVSSQPQPNPAEFSAAIQGSRRAFDTHLSNYRDYHKPLNISLKDTFSIKIKGYTHTVQKGEGNTRIKELNPYNMTDTVAWHSVTPQYIYLSGKRTAEAYNQLIDQFDVEHNPRYVPRDDQTFCNIFVWDVSVAMGVELPRWVEVNQVGDVEDATGKALGRTPAGHVIAEGVETATELNAARLAKWLNAQGENYGWREVTPQEAQQRANQGYMTLSASVEIKHIQVIRPTPDGRDYGEGVYLAQAGSSYATSNGVYFLEKYGQDEYHKYKFYTHD</sequence>
<name>F7NMB4_9FIRM</name>
<dbReference type="EMBL" id="AFGF01000164">
    <property type="protein sequence ID" value="EGO62817.1"/>
    <property type="molecule type" value="Genomic_DNA"/>
</dbReference>
<dbReference type="Proteomes" id="UP000003240">
    <property type="component" value="Unassembled WGS sequence"/>
</dbReference>
<feature type="region of interest" description="Disordered" evidence="1">
    <location>
        <begin position="1"/>
        <end position="27"/>
    </location>
</feature>
<evidence type="ECO:0000313" key="2">
    <source>
        <dbReference type="EMBL" id="EGO62817.1"/>
    </source>
</evidence>
<evidence type="ECO:0000256" key="1">
    <source>
        <dbReference type="SAM" id="MobiDB-lite"/>
    </source>
</evidence>
<comment type="caution">
    <text evidence="2">The sequence shown here is derived from an EMBL/GenBank/DDBJ whole genome shotgun (WGS) entry which is preliminary data.</text>
</comment>
<dbReference type="AlphaFoldDB" id="F7NMB4"/>